<dbReference type="PROSITE" id="PS50109">
    <property type="entry name" value="HIS_KIN"/>
    <property type="match status" value="1"/>
</dbReference>
<dbReference type="OrthoDB" id="9766459at2"/>
<evidence type="ECO:0000256" key="6">
    <source>
        <dbReference type="SAM" id="Coils"/>
    </source>
</evidence>
<evidence type="ECO:0000259" key="7">
    <source>
        <dbReference type="PROSITE" id="PS50109"/>
    </source>
</evidence>
<dbReference type="InterPro" id="IPR003594">
    <property type="entry name" value="HATPase_dom"/>
</dbReference>
<comment type="catalytic activity">
    <reaction evidence="1">
        <text>ATP + protein L-histidine = ADP + protein N-phospho-L-histidine.</text>
        <dbReference type="EC" id="2.7.13.3"/>
    </reaction>
</comment>
<feature type="domain" description="PAC" evidence="8">
    <location>
        <begin position="81"/>
        <end position="133"/>
    </location>
</feature>
<dbReference type="SMART" id="SM00387">
    <property type="entry name" value="HATPase_c"/>
    <property type="match status" value="1"/>
</dbReference>
<name>K1LC78_CECL9</name>
<dbReference type="RefSeq" id="WP_009184620.1">
    <property type="nucleotide sequence ID" value="NZ_AMGM01000018.1"/>
</dbReference>
<dbReference type="SUPFAM" id="SSF55874">
    <property type="entry name" value="ATPase domain of HSP90 chaperone/DNA topoisomerase II/histidine kinase"/>
    <property type="match status" value="1"/>
</dbReference>
<dbReference type="FunFam" id="3.30.565.10:FF:000006">
    <property type="entry name" value="Sensor histidine kinase WalK"/>
    <property type="match status" value="1"/>
</dbReference>
<dbReference type="PANTHER" id="PTHR43304:SF1">
    <property type="entry name" value="PAC DOMAIN-CONTAINING PROTEIN"/>
    <property type="match status" value="1"/>
</dbReference>
<proteinExistence type="predicted"/>
<protein>
    <recommendedName>
        <fullName evidence="2">histidine kinase</fullName>
        <ecNumber evidence="2">2.7.13.3</ecNumber>
    </recommendedName>
</protein>
<dbReference type="Gene3D" id="1.10.287.130">
    <property type="match status" value="1"/>
</dbReference>
<keyword evidence="3" id="KW-0597">Phosphoprotein</keyword>
<dbReference type="Pfam" id="PF13426">
    <property type="entry name" value="PAS_9"/>
    <property type="match status" value="1"/>
</dbReference>
<organism evidence="9 10">
    <name type="scientific">Cecembia lonarensis (strain CCUG 58316 / KCTC 22772 / LW9)</name>
    <dbReference type="NCBI Taxonomy" id="1225176"/>
    <lineage>
        <taxon>Bacteria</taxon>
        <taxon>Pseudomonadati</taxon>
        <taxon>Bacteroidota</taxon>
        <taxon>Cytophagia</taxon>
        <taxon>Cytophagales</taxon>
        <taxon>Cyclobacteriaceae</taxon>
        <taxon>Cecembia</taxon>
    </lineage>
</organism>
<keyword evidence="6" id="KW-0175">Coiled coil</keyword>
<evidence type="ECO:0000313" key="9">
    <source>
        <dbReference type="EMBL" id="EKB49802.1"/>
    </source>
</evidence>
<gene>
    <name evidence="9" type="primary">cph1_3</name>
    <name evidence="9" type="ORF">B879_01585</name>
</gene>
<dbReference type="InterPro" id="IPR005467">
    <property type="entry name" value="His_kinase_dom"/>
</dbReference>
<dbReference type="Gene3D" id="3.30.450.20">
    <property type="entry name" value="PAS domain"/>
    <property type="match status" value="1"/>
</dbReference>
<feature type="domain" description="Histidine kinase" evidence="7">
    <location>
        <begin position="158"/>
        <end position="370"/>
    </location>
</feature>
<dbReference type="InterPro" id="IPR036890">
    <property type="entry name" value="HATPase_C_sf"/>
</dbReference>
<dbReference type="InterPro" id="IPR052162">
    <property type="entry name" value="Sensor_kinase/Photoreceptor"/>
</dbReference>
<evidence type="ECO:0000256" key="2">
    <source>
        <dbReference type="ARBA" id="ARBA00012438"/>
    </source>
</evidence>
<dbReference type="InterPro" id="IPR000014">
    <property type="entry name" value="PAS"/>
</dbReference>
<dbReference type="AlphaFoldDB" id="K1LC78"/>
<dbReference type="NCBIfam" id="TIGR00229">
    <property type="entry name" value="sensory_box"/>
    <property type="match status" value="1"/>
</dbReference>
<dbReference type="SUPFAM" id="SSF47384">
    <property type="entry name" value="Homodimeric domain of signal transducing histidine kinase"/>
    <property type="match status" value="1"/>
</dbReference>
<dbReference type="CDD" id="cd00082">
    <property type="entry name" value="HisKA"/>
    <property type="match status" value="1"/>
</dbReference>
<feature type="coiled-coil region" evidence="6">
    <location>
        <begin position="124"/>
        <end position="155"/>
    </location>
</feature>
<keyword evidence="5" id="KW-0418">Kinase</keyword>
<dbReference type="Pfam" id="PF02518">
    <property type="entry name" value="HATPase_c"/>
    <property type="match status" value="1"/>
</dbReference>
<dbReference type="InterPro" id="IPR036097">
    <property type="entry name" value="HisK_dim/P_sf"/>
</dbReference>
<dbReference type="InterPro" id="IPR004358">
    <property type="entry name" value="Sig_transdc_His_kin-like_C"/>
</dbReference>
<evidence type="ECO:0000256" key="3">
    <source>
        <dbReference type="ARBA" id="ARBA00022553"/>
    </source>
</evidence>
<evidence type="ECO:0000259" key="8">
    <source>
        <dbReference type="PROSITE" id="PS50113"/>
    </source>
</evidence>
<dbReference type="EC" id="2.7.13.3" evidence="2"/>
<keyword evidence="10" id="KW-1185">Reference proteome</keyword>
<keyword evidence="4 9" id="KW-0808">Transferase</keyword>
<evidence type="ECO:0000256" key="4">
    <source>
        <dbReference type="ARBA" id="ARBA00022679"/>
    </source>
</evidence>
<reference evidence="9 10" key="1">
    <citation type="journal article" date="2012" name="J. Bacteriol.">
        <title>Draft Genome Sequence of Cecembia lonarensis Strain LW9T, Isolated from Lonar Lake, a Haloalkaline Lake in India.</title>
        <authorList>
            <person name="Shivaji S."/>
            <person name="Ara S."/>
            <person name="Singh A."/>
            <person name="Pinnaka A.K."/>
        </authorList>
    </citation>
    <scope>NUCLEOTIDE SEQUENCE [LARGE SCALE GENOMIC DNA]</scope>
    <source>
        <strain evidence="9 10">LW9</strain>
    </source>
</reference>
<dbReference type="CDD" id="cd00130">
    <property type="entry name" value="PAS"/>
    <property type="match status" value="1"/>
</dbReference>
<dbReference type="PROSITE" id="PS50113">
    <property type="entry name" value="PAC"/>
    <property type="match status" value="1"/>
</dbReference>
<dbReference type="InterPro" id="IPR035965">
    <property type="entry name" value="PAS-like_dom_sf"/>
</dbReference>
<dbReference type="SUPFAM" id="SSF55785">
    <property type="entry name" value="PYP-like sensor domain (PAS domain)"/>
    <property type="match status" value="1"/>
</dbReference>
<dbReference type="InterPro" id="IPR000700">
    <property type="entry name" value="PAS-assoc_C"/>
</dbReference>
<dbReference type="Gene3D" id="3.30.565.10">
    <property type="entry name" value="Histidine kinase-like ATPase, C-terminal domain"/>
    <property type="match status" value="1"/>
</dbReference>
<evidence type="ECO:0000313" key="10">
    <source>
        <dbReference type="Proteomes" id="UP000004478"/>
    </source>
</evidence>
<evidence type="ECO:0000256" key="5">
    <source>
        <dbReference type="ARBA" id="ARBA00022777"/>
    </source>
</evidence>
<dbReference type="Proteomes" id="UP000004478">
    <property type="component" value="Unassembled WGS sequence"/>
</dbReference>
<dbReference type="EMBL" id="AMGM01000018">
    <property type="protein sequence ID" value="EKB49802.1"/>
    <property type="molecule type" value="Genomic_DNA"/>
</dbReference>
<dbReference type="GO" id="GO:0000155">
    <property type="term" value="F:phosphorelay sensor kinase activity"/>
    <property type="evidence" value="ECO:0007669"/>
    <property type="project" value="InterPro"/>
</dbReference>
<dbReference type="PRINTS" id="PR00344">
    <property type="entry name" value="BCTRLSENSOR"/>
</dbReference>
<sequence length="373" mass="42276">MNQLNHNHPTIDLFNQAPCGFLSMDHEGKIVAVNNSLLNWLDYNREEMLALPSFVHILTLGSRILFESTLIPKLRLQEEVAEVSMEMWKKNGEKMPILVNASMIKDETTGKSVYWFSILDITKRKTFERELNAAKKEAEEKARQLELKNKELERFAHVISHDLKGPLNTISGLLNILDIRDPSKSQRNDQILELVFGSTQKMKQMVDGLLSYYLLDQKDLAIQPVDLQLLCNQAVCLLNSDIQKSNGKIGVDKLPVVQGIEGQLLSLFLNLFSNALKYRSKADPEIQVKAKLERDWVRIEVQDNGLGFEPDQSNKVFGFMERLPQHSKLEGTGLGLANCQRIVERHGGKIWATSEKGKGSCFYFTLPLPVSAI</sequence>
<dbReference type="PANTHER" id="PTHR43304">
    <property type="entry name" value="PHYTOCHROME-LIKE PROTEIN CPH1"/>
    <property type="match status" value="1"/>
</dbReference>
<accession>K1LC78</accession>
<dbReference type="InterPro" id="IPR003661">
    <property type="entry name" value="HisK_dim/P_dom"/>
</dbReference>
<dbReference type="Pfam" id="PF00512">
    <property type="entry name" value="HisKA"/>
    <property type="match status" value="1"/>
</dbReference>
<comment type="caution">
    <text evidence="9">The sequence shown here is derived from an EMBL/GenBank/DDBJ whole genome shotgun (WGS) entry which is preliminary data.</text>
</comment>
<evidence type="ECO:0000256" key="1">
    <source>
        <dbReference type="ARBA" id="ARBA00000085"/>
    </source>
</evidence>
<dbReference type="SMART" id="SM00388">
    <property type="entry name" value="HisKA"/>
    <property type="match status" value="1"/>
</dbReference>